<dbReference type="GeneID" id="117639764"/>
<comment type="similarity">
    <text evidence="5">Belongs to the peptidase S1 family. CLIP subfamily.</text>
</comment>
<dbReference type="Pfam" id="PF00089">
    <property type="entry name" value="Trypsin"/>
    <property type="match status" value="1"/>
</dbReference>
<dbReference type="PROSITE" id="PS50240">
    <property type="entry name" value="TRYPSIN_DOM"/>
    <property type="match status" value="1"/>
</dbReference>
<dbReference type="InterPro" id="IPR033116">
    <property type="entry name" value="TRYPSIN_SER"/>
</dbReference>
<dbReference type="PROSITE" id="PS00134">
    <property type="entry name" value="TRYPSIN_HIS"/>
    <property type="match status" value="1"/>
</dbReference>
<feature type="chain" id="PRO_5028350999" description="Phenoloxidase-activating factor 2" evidence="10">
    <location>
        <begin position="39"/>
        <end position="431"/>
    </location>
</feature>
<feature type="region of interest" description="Disordered" evidence="9">
    <location>
        <begin position="39"/>
        <end position="71"/>
    </location>
</feature>
<keyword evidence="3 10" id="KW-0732">Signal</keyword>
<dbReference type="GO" id="GO:0004252">
    <property type="term" value="F:serine-type endopeptidase activity"/>
    <property type="evidence" value="ECO:0007669"/>
    <property type="project" value="InterPro"/>
</dbReference>
<dbReference type="FunFam" id="2.40.10.10:FF:000038">
    <property type="entry name" value="Serine protease"/>
    <property type="match status" value="1"/>
</dbReference>
<dbReference type="PRINTS" id="PR00722">
    <property type="entry name" value="CHYMOTRYPSIN"/>
</dbReference>
<evidence type="ECO:0000256" key="6">
    <source>
        <dbReference type="ARBA" id="ARBA00068096"/>
    </source>
</evidence>
<dbReference type="KEGG" id="tpal:117639764"/>
<feature type="signal peptide" evidence="10">
    <location>
        <begin position="1"/>
        <end position="38"/>
    </location>
</feature>
<dbReference type="PROSITE" id="PS00135">
    <property type="entry name" value="TRYPSIN_SER"/>
    <property type="match status" value="1"/>
</dbReference>
<dbReference type="SMART" id="SM00020">
    <property type="entry name" value="Tryp_SPc"/>
    <property type="match status" value="1"/>
</dbReference>
<dbReference type="InterPro" id="IPR009003">
    <property type="entry name" value="Peptidase_S1_PA"/>
</dbReference>
<protein>
    <recommendedName>
        <fullName evidence="6">Phenoloxidase-activating factor 2</fullName>
    </recommendedName>
    <alternativeName>
        <fullName evidence="7">Prophenoloxidase-activating factor II</fullName>
    </alternativeName>
</protein>
<dbReference type="OrthoDB" id="5918597at2759"/>
<comment type="subcellular location">
    <subcellularLocation>
        <location evidence="1">Secreted</location>
    </subcellularLocation>
</comment>
<evidence type="ECO:0000313" key="13">
    <source>
        <dbReference type="RefSeq" id="XP_034231541.1"/>
    </source>
</evidence>
<reference evidence="13" key="1">
    <citation type="submission" date="2025-08" db="UniProtKB">
        <authorList>
            <consortium name="RefSeq"/>
        </authorList>
    </citation>
    <scope>IDENTIFICATION</scope>
    <source>
        <tissue evidence="13">Total insect</tissue>
    </source>
</reference>
<sequence>MAMSTTTSLSEGLGVVARVTRATLLIVLLASALHAGLDDEDSSEASTRTGRAVLRSDSTHPHPTLITGDDDEEDVPFQSCITPNKEPGHCRHVRFCVLDEFKDNFDRFKDYACVIEGKFIGVCCPDDKDLYDSSRDYPMNRTGLGRGRGRGRGSRGDSGRPFRMKKPGFVDRSQSSQALGGDTCGTTRVRRRNENAKVEGGQEAEPGQFPWMAALLRNGLQQFCGGVLLDSTHILTAAHCVYNLEAGDLTVGLGEYDLSQPVPERVQTFEVTDILVNERFNPDAYTDDIAILYLAGEAEFTDYVWPVCLPPPDMDLAGQLAVVIGWGTVYYGGPPSNVLMEVTLPIWSQEDCQRQFDQPILETEICAGTEAGGRDSCQGDSGGPLLLQMNDGRWCNIGIVSFGVRCGEPGKPGVYTNVGMYLDWIAQNTRR</sequence>
<evidence type="ECO:0000256" key="10">
    <source>
        <dbReference type="SAM" id="SignalP"/>
    </source>
</evidence>
<evidence type="ECO:0000256" key="8">
    <source>
        <dbReference type="RuleBase" id="RU363034"/>
    </source>
</evidence>
<dbReference type="Gene3D" id="2.40.10.10">
    <property type="entry name" value="Trypsin-like serine proteases"/>
    <property type="match status" value="1"/>
</dbReference>
<evidence type="ECO:0000313" key="12">
    <source>
        <dbReference type="Proteomes" id="UP000515158"/>
    </source>
</evidence>
<keyword evidence="8" id="KW-0645">Protease</keyword>
<dbReference type="InterPro" id="IPR018114">
    <property type="entry name" value="TRYPSIN_HIS"/>
</dbReference>
<keyword evidence="4" id="KW-1015">Disulfide bond</keyword>
<dbReference type="Proteomes" id="UP000515158">
    <property type="component" value="Unplaced"/>
</dbReference>
<evidence type="ECO:0000259" key="11">
    <source>
        <dbReference type="PROSITE" id="PS50240"/>
    </source>
</evidence>
<keyword evidence="8" id="KW-0720">Serine protease</keyword>
<evidence type="ECO:0000256" key="5">
    <source>
        <dbReference type="ARBA" id="ARBA00024195"/>
    </source>
</evidence>
<evidence type="ECO:0000256" key="7">
    <source>
        <dbReference type="ARBA" id="ARBA00076468"/>
    </source>
</evidence>
<evidence type="ECO:0000256" key="4">
    <source>
        <dbReference type="ARBA" id="ARBA00023157"/>
    </source>
</evidence>
<dbReference type="AlphaFoldDB" id="A0A6P8Y6B6"/>
<keyword evidence="2" id="KW-0964">Secreted</keyword>
<dbReference type="SMART" id="SM00680">
    <property type="entry name" value="CLIP"/>
    <property type="match status" value="1"/>
</dbReference>
<accession>A0A6P8Y6B6</accession>
<dbReference type="InterPro" id="IPR043504">
    <property type="entry name" value="Peptidase_S1_PA_chymotrypsin"/>
</dbReference>
<dbReference type="GO" id="GO:0005576">
    <property type="term" value="C:extracellular region"/>
    <property type="evidence" value="ECO:0007669"/>
    <property type="project" value="UniProtKB-SubCell"/>
</dbReference>
<dbReference type="CDD" id="cd00190">
    <property type="entry name" value="Tryp_SPc"/>
    <property type="match status" value="1"/>
</dbReference>
<evidence type="ECO:0000256" key="3">
    <source>
        <dbReference type="ARBA" id="ARBA00022729"/>
    </source>
</evidence>
<dbReference type="InterPro" id="IPR022700">
    <property type="entry name" value="CLIP"/>
</dbReference>
<feature type="domain" description="Peptidase S1" evidence="11">
    <location>
        <begin position="198"/>
        <end position="430"/>
    </location>
</feature>
<keyword evidence="12" id="KW-1185">Reference proteome</keyword>
<dbReference type="SUPFAM" id="SSF50494">
    <property type="entry name" value="Trypsin-like serine proteases"/>
    <property type="match status" value="1"/>
</dbReference>
<organism evidence="13">
    <name type="scientific">Thrips palmi</name>
    <name type="common">Melon thrips</name>
    <dbReference type="NCBI Taxonomy" id="161013"/>
    <lineage>
        <taxon>Eukaryota</taxon>
        <taxon>Metazoa</taxon>
        <taxon>Ecdysozoa</taxon>
        <taxon>Arthropoda</taxon>
        <taxon>Hexapoda</taxon>
        <taxon>Insecta</taxon>
        <taxon>Pterygota</taxon>
        <taxon>Neoptera</taxon>
        <taxon>Paraneoptera</taxon>
        <taxon>Thysanoptera</taxon>
        <taxon>Terebrantia</taxon>
        <taxon>Thripoidea</taxon>
        <taxon>Thripidae</taxon>
        <taxon>Thrips</taxon>
    </lineage>
</organism>
<dbReference type="GO" id="GO:0006508">
    <property type="term" value="P:proteolysis"/>
    <property type="evidence" value="ECO:0007669"/>
    <property type="project" value="UniProtKB-KW"/>
</dbReference>
<dbReference type="InterPro" id="IPR001254">
    <property type="entry name" value="Trypsin_dom"/>
</dbReference>
<feature type="region of interest" description="Disordered" evidence="9">
    <location>
        <begin position="135"/>
        <end position="204"/>
    </location>
</feature>
<evidence type="ECO:0000256" key="9">
    <source>
        <dbReference type="SAM" id="MobiDB-lite"/>
    </source>
</evidence>
<dbReference type="RefSeq" id="XP_034231541.1">
    <property type="nucleotide sequence ID" value="XM_034375650.1"/>
</dbReference>
<keyword evidence="8" id="KW-0378">Hydrolase</keyword>
<dbReference type="PANTHER" id="PTHR24252">
    <property type="entry name" value="ACROSIN-RELATED"/>
    <property type="match status" value="1"/>
</dbReference>
<gene>
    <name evidence="13" type="primary">LOC117639764</name>
</gene>
<proteinExistence type="inferred from homology"/>
<dbReference type="InParanoid" id="A0A6P8Y6B6"/>
<dbReference type="InterPro" id="IPR001314">
    <property type="entry name" value="Peptidase_S1A"/>
</dbReference>
<evidence type="ECO:0000256" key="1">
    <source>
        <dbReference type="ARBA" id="ARBA00004613"/>
    </source>
</evidence>
<evidence type="ECO:0000256" key="2">
    <source>
        <dbReference type="ARBA" id="ARBA00022525"/>
    </source>
</evidence>
<name>A0A6P8Y6B6_THRPL</name>
<dbReference type="PANTHER" id="PTHR24252:SF10">
    <property type="entry name" value="SERINE PROTEASE 56"/>
    <property type="match status" value="1"/>
</dbReference>